<keyword evidence="4" id="KW-1185">Reference proteome</keyword>
<dbReference type="AlphaFoldDB" id="A0A3B4AIZ3"/>
<evidence type="ECO:0000313" key="3">
    <source>
        <dbReference type="Ensembl" id="ENSPMGP00000017087.1"/>
    </source>
</evidence>
<proteinExistence type="predicted"/>
<reference evidence="3" key="2">
    <citation type="submission" date="2025-09" db="UniProtKB">
        <authorList>
            <consortium name="Ensembl"/>
        </authorList>
    </citation>
    <scope>IDENTIFICATION</scope>
</reference>
<organism evidence="3 4">
    <name type="scientific">Periophthalmus magnuspinnatus</name>
    <dbReference type="NCBI Taxonomy" id="409849"/>
    <lineage>
        <taxon>Eukaryota</taxon>
        <taxon>Metazoa</taxon>
        <taxon>Chordata</taxon>
        <taxon>Craniata</taxon>
        <taxon>Vertebrata</taxon>
        <taxon>Euteleostomi</taxon>
        <taxon>Actinopterygii</taxon>
        <taxon>Neopterygii</taxon>
        <taxon>Teleostei</taxon>
        <taxon>Neoteleostei</taxon>
        <taxon>Acanthomorphata</taxon>
        <taxon>Gobiaria</taxon>
        <taxon>Gobiiformes</taxon>
        <taxon>Gobioidei</taxon>
        <taxon>Gobiidae</taxon>
        <taxon>Oxudercinae</taxon>
        <taxon>Periophthalmus</taxon>
    </lineage>
</organism>
<dbReference type="Ensembl" id="ENSPMGT00000018243.1">
    <property type="protein sequence ID" value="ENSPMGP00000017087.1"/>
    <property type="gene ID" value="ENSPMGG00000014000.1"/>
</dbReference>
<feature type="compositionally biased region" description="Basic and acidic residues" evidence="1">
    <location>
        <begin position="184"/>
        <end position="203"/>
    </location>
</feature>
<dbReference type="Pfam" id="PF15477">
    <property type="entry name" value="SMAP"/>
    <property type="match status" value="1"/>
</dbReference>
<feature type="compositionally biased region" description="Basic and acidic residues" evidence="1">
    <location>
        <begin position="1"/>
        <end position="16"/>
    </location>
</feature>
<dbReference type="STRING" id="409849.ENSPMGP00000017087"/>
<dbReference type="PANTHER" id="PTHR22426">
    <property type="entry name" value="ARGININE_SERINE-RICH COILED-COIL PROTEIN 2"/>
    <property type="match status" value="1"/>
</dbReference>
<feature type="region of interest" description="Disordered" evidence="1">
    <location>
        <begin position="384"/>
        <end position="406"/>
    </location>
</feature>
<protein>
    <recommendedName>
        <fullName evidence="2">Small acidic protein-like domain-containing protein</fullName>
    </recommendedName>
</protein>
<dbReference type="Proteomes" id="UP000261520">
    <property type="component" value="Unplaced"/>
</dbReference>
<dbReference type="InterPro" id="IPR028124">
    <property type="entry name" value="SMAP_dom"/>
</dbReference>
<feature type="compositionally biased region" description="Basic residues" evidence="1">
    <location>
        <begin position="174"/>
        <end position="183"/>
    </location>
</feature>
<feature type="region of interest" description="Disordered" evidence="1">
    <location>
        <begin position="48"/>
        <end position="108"/>
    </location>
</feature>
<evidence type="ECO:0000256" key="1">
    <source>
        <dbReference type="SAM" id="MobiDB-lite"/>
    </source>
</evidence>
<evidence type="ECO:0000259" key="2">
    <source>
        <dbReference type="Pfam" id="PF15477"/>
    </source>
</evidence>
<reference evidence="3" key="1">
    <citation type="submission" date="2025-08" db="UniProtKB">
        <authorList>
            <consortium name="Ensembl"/>
        </authorList>
    </citation>
    <scope>IDENTIFICATION</scope>
</reference>
<name>A0A3B4AIZ3_9GOBI</name>
<accession>A0A3B4AIZ3</accession>
<feature type="compositionally biased region" description="Basic and acidic residues" evidence="1">
    <location>
        <begin position="68"/>
        <end position="86"/>
    </location>
</feature>
<feature type="compositionally biased region" description="Basic and acidic residues" evidence="1">
    <location>
        <begin position="270"/>
        <end position="279"/>
    </location>
</feature>
<sequence length="422" mass="47732">MKMNSKEGAPKKDMIKKVKKQKKNDIPEVKMENIVKTEEMLVEASDNNEIKKNKKKRKLTTEPTNVIDDAHVGEVIKKKKTEHTDSADNLQEGPVKERKKKIKNKSMQTESNIEIVKMEDVEDNCALQDVKKTSKEHNKVKHKIVTNTKKTEKKDKKKKTKQLTEEDISNIKTIKAKKSKKDKPKVEENDIKTPESGHIENGKTKKKKVSISVAKELEGTESSQVKKKKHKKTKSENEMDTVVDTKKYKMPQDNFNLTESPKPKKKKKKKPEESDKEPLLGKVEATSKSKLKKRSKKVESKDDIEADAGTKKKKKIKQEQEGLGQWSTAEFGSSEQQQKFLRLMGGFKKGFQPASVNGGGGNMALGRDAQQQLQQGLLGEFERAHSRRMDSSNKGAGLGFTAPSTKKFSIDANATRSIRFDD</sequence>
<feature type="region of interest" description="Disordered" evidence="1">
    <location>
        <begin position="1"/>
        <end position="25"/>
    </location>
</feature>
<evidence type="ECO:0000313" key="4">
    <source>
        <dbReference type="Proteomes" id="UP000261520"/>
    </source>
</evidence>
<feature type="region of interest" description="Disordered" evidence="1">
    <location>
        <begin position="132"/>
        <end position="331"/>
    </location>
</feature>
<feature type="domain" description="Small acidic protein-like" evidence="2">
    <location>
        <begin position="326"/>
        <end position="399"/>
    </location>
</feature>
<dbReference type="PANTHER" id="PTHR22426:SF1">
    <property type="entry name" value="LYSINE-RICH NUCLEOLAR PROTEIN 1"/>
    <property type="match status" value="1"/>
</dbReference>